<accession>A0ABN9TA38</accession>
<dbReference type="EMBL" id="CAUYUJ010014502">
    <property type="protein sequence ID" value="CAK0842026.1"/>
    <property type="molecule type" value="Genomic_DNA"/>
</dbReference>
<dbReference type="Pfam" id="PF00225">
    <property type="entry name" value="Kinesin"/>
    <property type="match status" value="1"/>
</dbReference>
<dbReference type="InterPro" id="IPR027640">
    <property type="entry name" value="Kinesin-like_fam"/>
</dbReference>
<name>A0ABN9TA38_9DINO</name>
<dbReference type="InterPro" id="IPR001752">
    <property type="entry name" value="Kinesin_motor_dom"/>
</dbReference>
<feature type="non-terminal residue" evidence="3">
    <location>
        <position position="1"/>
    </location>
</feature>
<dbReference type="PANTHER" id="PTHR47969:SF29">
    <property type="entry name" value="KINESIN-LIKE PROTEIN"/>
    <property type="match status" value="1"/>
</dbReference>
<comment type="similarity">
    <text evidence="1">Belongs to the TRAFAC class myosin-kinesin ATPase superfamily. Kinesin family.</text>
</comment>
<keyword evidence="1" id="KW-0547">Nucleotide-binding</keyword>
<feature type="domain" description="Kinesin motor" evidence="2">
    <location>
        <begin position="22"/>
        <end position="211"/>
    </location>
</feature>
<reference evidence="3" key="1">
    <citation type="submission" date="2023-10" db="EMBL/GenBank/DDBJ databases">
        <authorList>
            <person name="Chen Y."/>
            <person name="Shah S."/>
            <person name="Dougan E. K."/>
            <person name="Thang M."/>
            <person name="Chan C."/>
        </authorList>
    </citation>
    <scope>NUCLEOTIDE SEQUENCE [LARGE SCALE GENOMIC DNA]</scope>
</reference>
<evidence type="ECO:0000256" key="1">
    <source>
        <dbReference type="PROSITE-ProRule" id="PRU00283"/>
    </source>
</evidence>
<proteinExistence type="inferred from homology"/>
<dbReference type="Gene3D" id="3.40.850.10">
    <property type="entry name" value="Kinesin motor domain"/>
    <property type="match status" value="1"/>
</dbReference>
<dbReference type="SUPFAM" id="SSF52540">
    <property type="entry name" value="P-loop containing nucleoside triphosphate hydrolases"/>
    <property type="match status" value="1"/>
</dbReference>
<dbReference type="Proteomes" id="UP001189429">
    <property type="component" value="Unassembled WGS sequence"/>
</dbReference>
<comment type="caution">
    <text evidence="3">The sequence shown here is derived from an EMBL/GenBank/DDBJ whole genome shotgun (WGS) entry which is preliminary data.</text>
</comment>
<evidence type="ECO:0000259" key="2">
    <source>
        <dbReference type="PROSITE" id="PS50067"/>
    </source>
</evidence>
<evidence type="ECO:0000313" key="4">
    <source>
        <dbReference type="Proteomes" id="UP001189429"/>
    </source>
</evidence>
<dbReference type="PANTHER" id="PTHR47969">
    <property type="entry name" value="CHROMOSOME-ASSOCIATED KINESIN KIF4A-RELATED"/>
    <property type="match status" value="1"/>
</dbReference>
<dbReference type="PROSITE" id="PS50067">
    <property type="entry name" value="KINESIN_MOTOR_2"/>
    <property type="match status" value="1"/>
</dbReference>
<organism evidence="3 4">
    <name type="scientific">Prorocentrum cordatum</name>
    <dbReference type="NCBI Taxonomy" id="2364126"/>
    <lineage>
        <taxon>Eukaryota</taxon>
        <taxon>Sar</taxon>
        <taxon>Alveolata</taxon>
        <taxon>Dinophyceae</taxon>
        <taxon>Prorocentrales</taxon>
        <taxon>Prorocentraceae</taxon>
        <taxon>Prorocentrum</taxon>
    </lineage>
</organism>
<keyword evidence="1" id="KW-0505">Motor protein</keyword>
<protein>
    <recommendedName>
        <fullName evidence="2">Kinesin motor domain-containing protein</fullName>
    </recommendedName>
</protein>
<dbReference type="InterPro" id="IPR036961">
    <property type="entry name" value="Kinesin_motor_dom_sf"/>
</dbReference>
<keyword evidence="1" id="KW-0067">ATP-binding</keyword>
<keyword evidence="4" id="KW-1185">Reference proteome</keyword>
<dbReference type="SMART" id="SM00129">
    <property type="entry name" value="KISc"/>
    <property type="match status" value="1"/>
</dbReference>
<dbReference type="InterPro" id="IPR027417">
    <property type="entry name" value="P-loop_NTPase"/>
</dbReference>
<gene>
    <name evidence="3" type="ORF">PCOR1329_LOCUS37073</name>
</gene>
<feature type="binding site" evidence="1">
    <location>
        <begin position="113"/>
        <end position="120"/>
    </location>
    <ligand>
        <name>ATP</name>
        <dbReference type="ChEBI" id="CHEBI:30616"/>
    </ligand>
</feature>
<sequence>SLPPSLPPLLAAEMADDNKAQCVQVAIRCRPQNTKEVNSGEANIVEIEEAFVDSGHPGGVVLSDPAGKEEPASFKFDIVFGLSVRQEDVYNSVGLPALNKTFEGYNGTIFAYGQTGSGKSWSMSGVPKDPELRGIIPRMNDALFERIGKEQVGTRKFLVMCSYFEIYNEIIFDLLNPVSDKGKLGGGLQIKDSDLEMKIGTQSLSQGVVFS</sequence>
<evidence type="ECO:0000313" key="3">
    <source>
        <dbReference type="EMBL" id="CAK0842026.1"/>
    </source>
</evidence>